<protein>
    <submittedName>
        <fullName evidence="1">Uncharacterized protein</fullName>
    </submittedName>
</protein>
<keyword evidence="2" id="KW-1185">Reference proteome</keyword>
<dbReference type="Proteomes" id="UP000689195">
    <property type="component" value="Unassembled WGS sequence"/>
</dbReference>
<proteinExistence type="predicted"/>
<reference evidence="1" key="1">
    <citation type="submission" date="2021-01" db="EMBL/GenBank/DDBJ databases">
        <authorList>
            <consortium name="Genoscope - CEA"/>
            <person name="William W."/>
        </authorList>
    </citation>
    <scope>NUCLEOTIDE SEQUENCE</scope>
</reference>
<sequence length="43" mass="5138">MNSVYNEANSETLNELFRSYIEFDPKRGQAIQEFLKEKVFHLT</sequence>
<accession>A0A8S1RXI6</accession>
<organism evidence="1 2">
    <name type="scientific">Paramecium pentaurelia</name>
    <dbReference type="NCBI Taxonomy" id="43138"/>
    <lineage>
        <taxon>Eukaryota</taxon>
        <taxon>Sar</taxon>
        <taxon>Alveolata</taxon>
        <taxon>Ciliophora</taxon>
        <taxon>Intramacronucleata</taxon>
        <taxon>Oligohymenophorea</taxon>
        <taxon>Peniculida</taxon>
        <taxon>Parameciidae</taxon>
        <taxon>Paramecium</taxon>
    </lineage>
</organism>
<evidence type="ECO:0000313" key="2">
    <source>
        <dbReference type="Proteomes" id="UP000689195"/>
    </source>
</evidence>
<comment type="caution">
    <text evidence="1">The sequence shown here is derived from an EMBL/GenBank/DDBJ whole genome shotgun (WGS) entry which is preliminary data.</text>
</comment>
<dbReference type="AlphaFoldDB" id="A0A8S1RXI6"/>
<gene>
    <name evidence="1" type="ORF">PPENT_87.1.T0020086</name>
</gene>
<name>A0A8S1RXI6_9CILI</name>
<dbReference type="EMBL" id="CAJJDO010000002">
    <property type="protein sequence ID" value="CAD8132818.1"/>
    <property type="molecule type" value="Genomic_DNA"/>
</dbReference>
<evidence type="ECO:0000313" key="1">
    <source>
        <dbReference type="EMBL" id="CAD8132818.1"/>
    </source>
</evidence>